<dbReference type="Gene3D" id="1.20.1640.10">
    <property type="entry name" value="Multidrug efflux transporter AcrB transmembrane domain"/>
    <property type="match status" value="2"/>
</dbReference>
<feature type="transmembrane region" description="Helical" evidence="1">
    <location>
        <begin position="471"/>
        <end position="493"/>
    </location>
</feature>
<dbReference type="InterPro" id="IPR027463">
    <property type="entry name" value="AcrB_DN_DC_subdom"/>
</dbReference>
<dbReference type="Gene3D" id="3.30.70.1320">
    <property type="entry name" value="Multidrug efflux transporter AcrB pore domain like"/>
    <property type="match status" value="1"/>
</dbReference>
<dbReference type="InterPro" id="IPR001036">
    <property type="entry name" value="Acrflvin-R"/>
</dbReference>
<dbReference type="PANTHER" id="PTHR32063">
    <property type="match status" value="1"/>
</dbReference>
<reference evidence="2 3" key="1">
    <citation type="submission" date="2015-11" db="EMBL/GenBank/DDBJ databases">
        <title>Expanding the genomic diversity of Burkholderia species for the development of highly accurate diagnostics.</title>
        <authorList>
            <person name="Sahl J."/>
            <person name="Keim P."/>
            <person name="Wagner D."/>
        </authorList>
    </citation>
    <scope>NUCLEOTIDE SEQUENCE [LARGE SCALE GENOMIC DNA]</scope>
    <source>
        <strain evidence="2 3">MSMB378WGS</strain>
    </source>
</reference>
<dbReference type="AlphaFoldDB" id="A0AAW3PA85"/>
<dbReference type="PRINTS" id="PR00702">
    <property type="entry name" value="ACRIFLAVINRP"/>
</dbReference>
<comment type="caution">
    <text evidence="2">The sequence shown here is derived from an EMBL/GenBank/DDBJ whole genome shotgun (WGS) entry which is preliminary data.</text>
</comment>
<feature type="transmembrane region" description="Helical" evidence="1">
    <location>
        <begin position="539"/>
        <end position="559"/>
    </location>
</feature>
<feature type="transmembrane region" description="Helical" evidence="1">
    <location>
        <begin position="924"/>
        <end position="948"/>
    </location>
</feature>
<accession>A0AAW3PA85</accession>
<keyword evidence="1" id="KW-0472">Membrane</keyword>
<dbReference type="Proteomes" id="UP000063236">
    <property type="component" value="Unassembled WGS sequence"/>
</dbReference>
<protein>
    <submittedName>
        <fullName evidence="2">Multidrug transporter AcrB</fullName>
    </submittedName>
</protein>
<keyword evidence="1" id="KW-1133">Transmembrane helix</keyword>
<keyword evidence="1" id="KW-0812">Transmembrane</keyword>
<feature type="transmembrane region" description="Helical" evidence="1">
    <location>
        <begin position="343"/>
        <end position="362"/>
    </location>
</feature>
<dbReference type="GO" id="GO:0042910">
    <property type="term" value="F:xenobiotic transmembrane transporter activity"/>
    <property type="evidence" value="ECO:0007669"/>
    <property type="project" value="TreeGrafter"/>
</dbReference>
<gene>
    <name evidence="2" type="ORF">WL88_24360</name>
</gene>
<dbReference type="Gene3D" id="3.30.70.1440">
    <property type="entry name" value="Multidrug efflux transporter AcrB pore domain"/>
    <property type="match status" value="1"/>
</dbReference>
<name>A0AAW3PA85_9BURK</name>
<dbReference type="PANTHER" id="PTHR32063:SF18">
    <property type="entry name" value="CATION EFFLUX SYSTEM PROTEIN"/>
    <property type="match status" value="1"/>
</dbReference>
<feature type="transmembrane region" description="Helical" evidence="1">
    <location>
        <begin position="1000"/>
        <end position="1023"/>
    </location>
</feature>
<evidence type="ECO:0000313" key="3">
    <source>
        <dbReference type="Proteomes" id="UP000063236"/>
    </source>
</evidence>
<sequence length="1043" mass="114267">MSGPREEGRFNLSAWALRHQALVVYLIALATLAGILAYTRLAQSEDPPFTFRVMVIRTFWPGASARQVQEQVTDRIGRKLQETPAIDFLRSYSRPGESLIFFTMKDSAPVKDVPETWYQIRKKVGDIGYTLPPGVQGPFFNDEFGDVYTNIWTLEGDGFTPAQLHDYADQLRTVLLRVPGVGKVDYFGDPDQRIFIEADNTKLTRLGISPQQLAQAINAQNDISSAGVLTTADDRVFVRPSGQFDNVAAIADTLIRINGRTFRLGDLATVKRGYDDPQVTQMRANGHAVLGIGVTMQPGGDVIRLGKALDAESKNLQAQLPAGLKLALVSSMPHAVSHSVDDFLEAVAEAIAIVLVVSLVSLGLRTGMVVVISIPVVLAVTALFMYLFDIGLHKVSLGTLVLALGLLVDDAIIAVEMMAVKLEQGYSRARAAAFAYTSTAFPMLTGTLVTVSGFLPIALAKSSTGEYTRSIFEVSAIALIASWFAAVVLIPLLGYHLLPERKKHAHEAHLPDDHEHDIYDTRFYTRLRGWIDWCIERRFVVLLITGALFVVALMGFSLVPQQFFPSSDRPELLVDLRLPEGASFAATLRETERLEKVLDKRPEVDHSVNFVGSGAPRFYLPLDQQLQLPNFAQFVVTAKSVEDREKLAAWLETTLRDRFPAVRWRLSRLENGPPVGYPVQFRVSGDDIATVRSIAEKVAAMMRGDARTVNVQFDWDEPAERSVRFELDQKKARELNVTSQDVSSFLAMTLSGTTVTQYRERDKLIAVDLRAPRPDRVDPAKLAGLAMPTPNGAVPLGSLGRFTPTLEYGVVWERDRQPTITVQSDVRAGAQGIDVTHAIDGKLNALRTQLPVGYQINIGGSVEESAKAQTSINAQMPLMAIAVFTLLMIQLQSFSRVLMVVLTAPLGLIGVVGTLLLFGQPFGFVAMLGVIAMFGIIMRNSVILVDQIEQDIAAGHGRFDAIVGATVRRFRPITLTAAAAVLALIPLLRSNFFGPMATALMGGITSATVLTLFYLPALYAAWFRVKRDERDPRDGTPAAPSGA</sequence>
<feature type="transmembrane region" description="Helical" evidence="1">
    <location>
        <begin position="369"/>
        <end position="388"/>
    </location>
</feature>
<dbReference type="EMBL" id="LPJV01000059">
    <property type="protein sequence ID" value="KWF46478.1"/>
    <property type="molecule type" value="Genomic_DNA"/>
</dbReference>
<feature type="transmembrane region" description="Helical" evidence="1">
    <location>
        <begin position="432"/>
        <end position="459"/>
    </location>
</feature>
<organism evidence="2 3">
    <name type="scientific">Burkholderia diffusa</name>
    <dbReference type="NCBI Taxonomy" id="488732"/>
    <lineage>
        <taxon>Bacteria</taxon>
        <taxon>Pseudomonadati</taxon>
        <taxon>Pseudomonadota</taxon>
        <taxon>Betaproteobacteria</taxon>
        <taxon>Burkholderiales</taxon>
        <taxon>Burkholderiaceae</taxon>
        <taxon>Burkholderia</taxon>
        <taxon>Burkholderia cepacia complex</taxon>
    </lineage>
</organism>
<dbReference type="Pfam" id="PF00873">
    <property type="entry name" value="ACR_tran"/>
    <property type="match status" value="1"/>
</dbReference>
<dbReference type="Gene3D" id="3.30.70.1430">
    <property type="entry name" value="Multidrug efflux transporter AcrB pore domain"/>
    <property type="match status" value="2"/>
</dbReference>
<dbReference type="RefSeq" id="WP_059467455.1">
    <property type="nucleotide sequence ID" value="NZ_LOTC01000035.1"/>
</dbReference>
<feature type="transmembrane region" description="Helical" evidence="1">
    <location>
        <begin position="21"/>
        <end position="41"/>
    </location>
</feature>
<evidence type="ECO:0000256" key="1">
    <source>
        <dbReference type="SAM" id="Phobius"/>
    </source>
</evidence>
<proteinExistence type="predicted"/>
<dbReference type="Gene3D" id="3.30.2090.10">
    <property type="entry name" value="Multidrug efflux transporter AcrB TolC docking domain, DN and DC subdomains"/>
    <property type="match status" value="2"/>
</dbReference>
<feature type="transmembrane region" description="Helical" evidence="1">
    <location>
        <begin position="400"/>
        <end position="420"/>
    </location>
</feature>
<dbReference type="SUPFAM" id="SSF82693">
    <property type="entry name" value="Multidrug efflux transporter AcrB pore domain, PN1, PN2, PC1 and PC2 subdomains"/>
    <property type="match status" value="3"/>
</dbReference>
<evidence type="ECO:0000313" key="2">
    <source>
        <dbReference type="EMBL" id="KWF46478.1"/>
    </source>
</evidence>
<feature type="transmembrane region" description="Helical" evidence="1">
    <location>
        <begin position="898"/>
        <end position="918"/>
    </location>
</feature>
<dbReference type="GO" id="GO:0005886">
    <property type="term" value="C:plasma membrane"/>
    <property type="evidence" value="ECO:0007669"/>
    <property type="project" value="TreeGrafter"/>
</dbReference>
<dbReference type="SUPFAM" id="SSF82714">
    <property type="entry name" value="Multidrug efflux transporter AcrB TolC docking domain, DN and DC subdomains"/>
    <property type="match status" value="2"/>
</dbReference>
<dbReference type="SUPFAM" id="SSF82866">
    <property type="entry name" value="Multidrug efflux transporter AcrB transmembrane domain"/>
    <property type="match status" value="2"/>
</dbReference>